<organism evidence="1">
    <name type="scientific">Spongospora subterranea</name>
    <dbReference type="NCBI Taxonomy" id="70186"/>
    <lineage>
        <taxon>Eukaryota</taxon>
        <taxon>Sar</taxon>
        <taxon>Rhizaria</taxon>
        <taxon>Endomyxa</taxon>
        <taxon>Phytomyxea</taxon>
        <taxon>Plasmodiophorida</taxon>
        <taxon>Plasmodiophoridae</taxon>
        <taxon>Spongospora</taxon>
    </lineage>
</organism>
<feature type="non-terminal residue" evidence="1">
    <location>
        <position position="101"/>
    </location>
</feature>
<protein>
    <submittedName>
        <fullName evidence="1">Uncharacterized protein</fullName>
    </submittedName>
</protein>
<reference evidence="1" key="1">
    <citation type="submission" date="2015-04" db="EMBL/GenBank/DDBJ databases">
        <title>The genome sequence of the plant pathogenic Rhizarian Plasmodiophora brassicae reveals insights in its biotrophic life cycle and the origin of chitin synthesis.</title>
        <authorList>
            <person name="Schwelm A."/>
            <person name="Fogelqvist J."/>
            <person name="Knaust A."/>
            <person name="Julke S."/>
            <person name="Lilja T."/>
            <person name="Dhandapani V."/>
            <person name="Bonilla-Rosso G."/>
            <person name="Karlsson M."/>
            <person name="Shevchenko A."/>
            <person name="Choi S.R."/>
            <person name="Kim H.G."/>
            <person name="Park J.Y."/>
            <person name="Lim Y.P."/>
            <person name="Ludwig-Muller J."/>
            <person name="Dixelius C."/>
        </authorList>
    </citation>
    <scope>NUCLEOTIDE SEQUENCE</scope>
    <source>
        <tissue evidence="1">Potato root galls</tissue>
    </source>
</reference>
<sequence>MIVIQYTDMIYNRPVIGVMMISVSLLEEGDLRPRHQFMGKEGREGTALPSAISQMSWESFNGRPFDYCNIYIWPFLKPTIFHLLTANFRRTYTEIDKLPWL</sequence>
<accession>A0A0H5RD31</accession>
<dbReference type="EMBL" id="HACM01011065">
    <property type="protein sequence ID" value="CRZ11507.1"/>
    <property type="molecule type" value="Transcribed_RNA"/>
</dbReference>
<proteinExistence type="predicted"/>
<dbReference type="AlphaFoldDB" id="A0A0H5RD31"/>
<evidence type="ECO:0000313" key="1">
    <source>
        <dbReference type="EMBL" id="CRZ11507.1"/>
    </source>
</evidence>
<name>A0A0H5RD31_9EUKA</name>